<dbReference type="Proteomes" id="UP000585614">
    <property type="component" value="Unassembled WGS sequence"/>
</dbReference>
<comment type="caution">
    <text evidence="1">The sequence shown here is derived from an EMBL/GenBank/DDBJ whole genome shotgun (WGS) entry which is preliminary data.</text>
</comment>
<protein>
    <submittedName>
        <fullName evidence="1">Establishment of sister chromatid cohesion N-acetyltransferase 1</fullName>
    </submittedName>
</protein>
<evidence type="ECO:0000313" key="1">
    <source>
        <dbReference type="EMBL" id="KAF6302858.1"/>
    </source>
</evidence>
<dbReference type="EMBL" id="JACAGC010000018">
    <property type="protein sequence ID" value="KAF6302858.1"/>
    <property type="molecule type" value="Genomic_DNA"/>
</dbReference>
<dbReference type="AlphaFoldDB" id="A0A7J7TQ30"/>
<sequence>MVAERSVLSCGRRTKWQHKRKSTLIEYFIKRKRLDKNLKHTDSANKKRNVLAIRHVSNESKFNICRLQKKKVFKNLVKTDRL</sequence>
<accession>A0A7J7TQ30</accession>
<name>A0A7J7TQ30_RHIFE</name>
<reference evidence="1 2" key="1">
    <citation type="journal article" date="2020" name="Nature">
        <title>Six reference-quality genomes reveal evolution of bat adaptations.</title>
        <authorList>
            <person name="Jebb D."/>
            <person name="Huang Z."/>
            <person name="Pippel M."/>
            <person name="Hughes G.M."/>
            <person name="Lavrichenko K."/>
            <person name="Devanna P."/>
            <person name="Winkler S."/>
            <person name="Jermiin L.S."/>
            <person name="Skirmuntt E.C."/>
            <person name="Katzourakis A."/>
            <person name="Burkitt-Gray L."/>
            <person name="Ray D.A."/>
            <person name="Sullivan K.A.M."/>
            <person name="Roscito J.G."/>
            <person name="Kirilenko B.M."/>
            <person name="Davalos L.M."/>
            <person name="Corthals A.P."/>
            <person name="Power M.L."/>
            <person name="Jones G."/>
            <person name="Ransome R.D."/>
            <person name="Dechmann D.K.N."/>
            <person name="Locatelli A.G."/>
            <person name="Puechmaille S.J."/>
            <person name="Fedrigo O."/>
            <person name="Jarvis E.D."/>
            <person name="Hiller M."/>
            <person name="Vernes S.C."/>
            <person name="Myers E.W."/>
            <person name="Teeling E.C."/>
        </authorList>
    </citation>
    <scope>NUCLEOTIDE SEQUENCE [LARGE SCALE GENOMIC DNA]</scope>
    <source>
        <strain evidence="1">MRhiFer1</strain>
        <tissue evidence="1">Lung</tissue>
    </source>
</reference>
<proteinExistence type="predicted"/>
<keyword evidence="1" id="KW-0808">Transferase</keyword>
<dbReference type="GO" id="GO:0016740">
    <property type="term" value="F:transferase activity"/>
    <property type="evidence" value="ECO:0007669"/>
    <property type="project" value="UniProtKB-KW"/>
</dbReference>
<evidence type="ECO:0000313" key="2">
    <source>
        <dbReference type="Proteomes" id="UP000585614"/>
    </source>
</evidence>
<gene>
    <name evidence="1" type="ORF">mRhiFer1_004664</name>
</gene>
<organism evidence="1 2">
    <name type="scientific">Rhinolophus ferrumequinum</name>
    <name type="common">Greater horseshoe bat</name>
    <dbReference type="NCBI Taxonomy" id="59479"/>
    <lineage>
        <taxon>Eukaryota</taxon>
        <taxon>Metazoa</taxon>
        <taxon>Chordata</taxon>
        <taxon>Craniata</taxon>
        <taxon>Vertebrata</taxon>
        <taxon>Euteleostomi</taxon>
        <taxon>Mammalia</taxon>
        <taxon>Eutheria</taxon>
        <taxon>Laurasiatheria</taxon>
        <taxon>Chiroptera</taxon>
        <taxon>Yinpterochiroptera</taxon>
        <taxon>Rhinolophoidea</taxon>
        <taxon>Rhinolophidae</taxon>
        <taxon>Rhinolophinae</taxon>
        <taxon>Rhinolophus</taxon>
    </lineage>
</organism>